<name>A0A1G6EP34_9HYPH</name>
<evidence type="ECO:0000313" key="3">
    <source>
        <dbReference type="Proteomes" id="UP000199071"/>
    </source>
</evidence>
<gene>
    <name evidence="2" type="ORF">SAMN02982931_04784</name>
</gene>
<organism evidence="2 3">
    <name type="scientific">Bauldia litoralis</name>
    <dbReference type="NCBI Taxonomy" id="665467"/>
    <lineage>
        <taxon>Bacteria</taxon>
        <taxon>Pseudomonadati</taxon>
        <taxon>Pseudomonadota</taxon>
        <taxon>Alphaproteobacteria</taxon>
        <taxon>Hyphomicrobiales</taxon>
        <taxon>Kaistiaceae</taxon>
        <taxon>Bauldia</taxon>
    </lineage>
</organism>
<keyword evidence="1" id="KW-0472">Membrane</keyword>
<protein>
    <submittedName>
        <fullName evidence="2">Uncharacterized protein</fullName>
    </submittedName>
</protein>
<reference evidence="2 3" key="1">
    <citation type="submission" date="2016-10" db="EMBL/GenBank/DDBJ databases">
        <authorList>
            <person name="de Groot N.N."/>
        </authorList>
    </citation>
    <scope>NUCLEOTIDE SEQUENCE [LARGE SCALE GENOMIC DNA]</scope>
    <source>
        <strain evidence="2 3">ATCC 35022</strain>
    </source>
</reference>
<keyword evidence="1" id="KW-1133">Transmembrane helix</keyword>
<dbReference type="EMBL" id="FMXQ01000022">
    <property type="protein sequence ID" value="SDB59293.1"/>
    <property type="molecule type" value="Genomic_DNA"/>
</dbReference>
<dbReference type="Proteomes" id="UP000199071">
    <property type="component" value="Unassembled WGS sequence"/>
</dbReference>
<accession>A0A1G6EP34</accession>
<sequence>MELVSARAFPVIGDVHHLAEMNCMVQPGTHARAACAGVIVVTTAITSMASIVTKRPNMT</sequence>
<feature type="transmembrane region" description="Helical" evidence="1">
    <location>
        <begin position="31"/>
        <end position="52"/>
    </location>
</feature>
<evidence type="ECO:0000313" key="2">
    <source>
        <dbReference type="EMBL" id="SDB59293.1"/>
    </source>
</evidence>
<proteinExistence type="predicted"/>
<evidence type="ECO:0000256" key="1">
    <source>
        <dbReference type="SAM" id="Phobius"/>
    </source>
</evidence>
<keyword evidence="3" id="KW-1185">Reference proteome</keyword>
<keyword evidence="1" id="KW-0812">Transmembrane</keyword>
<dbReference type="AlphaFoldDB" id="A0A1G6EP34"/>